<protein>
    <submittedName>
        <fullName evidence="1">Uncharacterized protein</fullName>
    </submittedName>
</protein>
<keyword evidence="2" id="KW-1185">Reference proteome</keyword>
<evidence type="ECO:0000313" key="1">
    <source>
        <dbReference type="EMBL" id="EGV61573.1"/>
    </source>
</evidence>
<dbReference type="HOGENOM" id="CLU_1360248_0_0_1"/>
<dbReference type="AlphaFoldDB" id="G3BBM2"/>
<gene>
    <name evidence="1" type="ORF">CANTEDRAFT_115038</name>
</gene>
<accession>G3BBM2</accession>
<dbReference type="OrthoDB" id="4026474at2759"/>
<evidence type="ECO:0000313" key="2">
    <source>
        <dbReference type="Proteomes" id="UP000000707"/>
    </source>
</evidence>
<dbReference type="EMBL" id="GL996527">
    <property type="protein sequence ID" value="EGV61573.1"/>
    <property type="molecule type" value="Genomic_DNA"/>
</dbReference>
<sequence length="201" mass="23551">MILNYCWKHWNQHGEANGKVIQSRTIIFRILCNLKIGVSSIESWGPSRSRNRIEFKVQTIMREITKRAKCNDYLELIPMISQAVEIIEAVSLKFIFYDMLLIILKSHHKCCMHDYLLDTHTDLKEVVQHGFWYKHERKLVAKTQEIFDFLVAVNGQIYSWYTEILQGRIYVSSASGVGPLMRDIPSEYKPTPPGGWKFVRK</sequence>
<proteinExistence type="predicted"/>
<dbReference type="Proteomes" id="UP000000707">
    <property type="component" value="Unassembled WGS sequence"/>
</dbReference>
<reference evidence="1 2" key="1">
    <citation type="journal article" date="2011" name="Proc. Natl. Acad. Sci. U.S.A.">
        <title>Comparative genomics of xylose-fermenting fungi for enhanced biofuel production.</title>
        <authorList>
            <person name="Wohlbach D.J."/>
            <person name="Kuo A."/>
            <person name="Sato T.K."/>
            <person name="Potts K.M."/>
            <person name="Salamov A.A."/>
            <person name="LaButti K.M."/>
            <person name="Sun H."/>
            <person name="Clum A."/>
            <person name="Pangilinan J.L."/>
            <person name="Lindquist E.A."/>
            <person name="Lucas S."/>
            <person name="Lapidus A."/>
            <person name="Jin M."/>
            <person name="Gunawan C."/>
            <person name="Balan V."/>
            <person name="Dale B.E."/>
            <person name="Jeffries T.W."/>
            <person name="Zinkel R."/>
            <person name="Barry K.W."/>
            <person name="Grigoriev I.V."/>
            <person name="Gasch A.P."/>
        </authorList>
    </citation>
    <scope>NUCLEOTIDE SEQUENCE [LARGE SCALE GENOMIC DNA]</scope>
    <source>
        <strain evidence="2">ATCC 10573 / BCRC 21748 / CBS 615 / JCM 9827 / NBRC 10315 / NRRL Y-1498 / VKM Y-70</strain>
    </source>
</reference>
<dbReference type="GeneID" id="18247685"/>
<organism evidence="2">
    <name type="scientific">Candida tenuis (strain ATCC 10573 / BCRC 21748 / CBS 615 / JCM 9827 / NBRC 10315 / NRRL Y-1498 / VKM Y-70)</name>
    <name type="common">Yeast</name>
    <name type="synonym">Yamadazyma tenuis</name>
    <dbReference type="NCBI Taxonomy" id="590646"/>
    <lineage>
        <taxon>Eukaryota</taxon>
        <taxon>Fungi</taxon>
        <taxon>Dikarya</taxon>
        <taxon>Ascomycota</taxon>
        <taxon>Saccharomycotina</taxon>
        <taxon>Pichiomycetes</taxon>
        <taxon>Debaryomycetaceae</taxon>
        <taxon>Yamadazyma</taxon>
    </lineage>
</organism>
<dbReference type="KEGG" id="cten:18247685"/>
<dbReference type="eggNOG" id="ENOG502SR5S">
    <property type="taxonomic scope" value="Eukaryota"/>
</dbReference>
<name>G3BBM2_CANTC</name>